<name>A0A9P5PAI9_9AGAR</name>
<evidence type="ECO:0000313" key="3">
    <source>
        <dbReference type="Proteomes" id="UP000772434"/>
    </source>
</evidence>
<protein>
    <submittedName>
        <fullName evidence="2">Uncharacterized protein</fullName>
    </submittedName>
</protein>
<dbReference type="AlphaFoldDB" id="A0A9P5PAI9"/>
<proteinExistence type="predicted"/>
<reference evidence="2" key="1">
    <citation type="submission" date="2020-11" db="EMBL/GenBank/DDBJ databases">
        <authorList>
            <consortium name="DOE Joint Genome Institute"/>
            <person name="Ahrendt S."/>
            <person name="Riley R."/>
            <person name="Andreopoulos W."/>
            <person name="Labutti K."/>
            <person name="Pangilinan J."/>
            <person name="Ruiz-Duenas F.J."/>
            <person name="Barrasa J.M."/>
            <person name="Sanchez-Garcia M."/>
            <person name="Camarero S."/>
            <person name="Miyauchi S."/>
            <person name="Serrano A."/>
            <person name="Linde D."/>
            <person name="Babiker R."/>
            <person name="Drula E."/>
            <person name="Ayuso-Fernandez I."/>
            <person name="Pacheco R."/>
            <person name="Padilla G."/>
            <person name="Ferreira P."/>
            <person name="Barriuso J."/>
            <person name="Kellner H."/>
            <person name="Castanera R."/>
            <person name="Alfaro M."/>
            <person name="Ramirez L."/>
            <person name="Pisabarro A.G."/>
            <person name="Kuo A."/>
            <person name="Tritt A."/>
            <person name="Lipzen A."/>
            <person name="He G."/>
            <person name="Yan M."/>
            <person name="Ng V."/>
            <person name="Cullen D."/>
            <person name="Martin F."/>
            <person name="Rosso M.-N."/>
            <person name="Henrissat B."/>
            <person name="Hibbett D."/>
            <person name="Martinez A.T."/>
            <person name="Grigoriev I.V."/>
        </authorList>
    </citation>
    <scope>NUCLEOTIDE SEQUENCE</scope>
    <source>
        <strain evidence="2">AH 40177</strain>
    </source>
</reference>
<sequence length="161" mass="18425">MDLGVLPAMNVPKKPEGELQFLSTGEHLSSPHTMQAHAEPEDEEEEEEEEQQCVHPRFAFHINGCSSRVYVGIRTADDNLYKGLVQRQQIQFDHPRPQMIPALLDMKLCPHLGSYRGWYRGDQLGEGGMTKEAEAPGTRRTRRRQQNLQCLVIAETRLKLF</sequence>
<feature type="region of interest" description="Disordered" evidence="1">
    <location>
        <begin position="26"/>
        <end position="51"/>
    </location>
</feature>
<feature type="compositionally biased region" description="Acidic residues" evidence="1">
    <location>
        <begin position="40"/>
        <end position="51"/>
    </location>
</feature>
<evidence type="ECO:0000256" key="1">
    <source>
        <dbReference type="SAM" id="MobiDB-lite"/>
    </source>
</evidence>
<dbReference type="EMBL" id="JADNRY010000250">
    <property type="protein sequence ID" value="KAF9060293.1"/>
    <property type="molecule type" value="Genomic_DNA"/>
</dbReference>
<gene>
    <name evidence="2" type="ORF">BDP27DRAFT_429450</name>
</gene>
<accession>A0A9P5PAI9</accession>
<evidence type="ECO:0000313" key="2">
    <source>
        <dbReference type="EMBL" id="KAF9060293.1"/>
    </source>
</evidence>
<dbReference type="Proteomes" id="UP000772434">
    <property type="component" value="Unassembled WGS sequence"/>
</dbReference>
<keyword evidence="3" id="KW-1185">Reference proteome</keyword>
<comment type="caution">
    <text evidence="2">The sequence shown here is derived from an EMBL/GenBank/DDBJ whole genome shotgun (WGS) entry which is preliminary data.</text>
</comment>
<organism evidence="2 3">
    <name type="scientific">Rhodocollybia butyracea</name>
    <dbReference type="NCBI Taxonomy" id="206335"/>
    <lineage>
        <taxon>Eukaryota</taxon>
        <taxon>Fungi</taxon>
        <taxon>Dikarya</taxon>
        <taxon>Basidiomycota</taxon>
        <taxon>Agaricomycotina</taxon>
        <taxon>Agaricomycetes</taxon>
        <taxon>Agaricomycetidae</taxon>
        <taxon>Agaricales</taxon>
        <taxon>Marasmiineae</taxon>
        <taxon>Omphalotaceae</taxon>
        <taxon>Rhodocollybia</taxon>
    </lineage>
</organism>